<dbReference type="UniPathway" id="UPA00193"/>
<evidence type="ECO:0000256" key="1">
    <source>
        <dbReference type="ARBA" id="ARBA00001974"/>
    </source>
</evidence>
<gene>
    <name evidence="6" type="ORF">METZ01_LOCUS101051</name>
</gene>
<evidence type="ECO:0000256" key="5">
    <source>
        <dbReference type="ARBA" id="ARBA00023002"/>
    </source>
</evidence>
<dbReference type="Gene3D" id="3.20.20.220">
    <property type="match status" value="1"/>
</dbReference>
<organism evidence="6">
    <name type="scientific">marine metagenome</name>
    <dbReference type="NCBI Taxonomy" id="408172"/>
    <lineage>
        <taxon>unclassified sequences</taxon>
        <taxon>metagenomes</taxon>
        <taxon>ecological metagenomes</taxon>
    </lineage>
</organism>
<dbReference type="SUPFAM" id="SSF51730">
    <property type="entry name" value="FAD-linked oxidoreductase"/>
    <property type="match status" value="1"/>
</dbReference>
<name>A0A381W8D0_9ZZZZ</name>
<evidence type="ECO:0000256" key="3">
    <source>
        <dbReference type="ARBA" id="ARBA00022630"/>
    </source>
</evidence>
<keyword evidence="4" id="KW-0274">FAD</keyword>
<keyword evidence="3" id="KW-0285">Flavoprotein</keyword>
<dbReference type="EMBL" id="UINC01010871">
    <property type="protein sequence ID" value="SVA48197.1"/>
    <property type="molecule type" value="Genomic_DNA"/>
</dbReference>
<evidence type="ECO:0000313" key="6">
    <source>
        <dbReference type="EMBL" id="SVA48197.1"/>
    </source>
</evidence>
<proteinExistence type="predicted"/>
<evidence type="ECO:0000256" key="2">
    <source>
        <dbReference type="ARBA" id="ARBA00004777"/>
    </source>
</evidence>
<dbReference type="GO" id="GO:0035999">
    <property type="term" value="P:tetrahydrofolate interconversion"/>
    <property type="evidence" value="ECO:0007669"/>
    <property type="project" value="UniProtKB-UniPathway"/>
</dbReference>
<dbReference type="InterPro" id="IPR029041">
    <property type="entry name" value="FAD-linked_oxidoreductase-like"/>
</dbReference>
<accession>A0A381W8D0</accession>
<dbReference type="AlphaFoldDB" id="A0A381W8D0"/>
<reference evidence="6" key="1">
    <citation type="submission" date="2018-05" db="EMBL/GenBank/DDBJ databases">
        <authorList>
            <person name="Lanie J.A."/>
            <person name="Ng W.-L."/>
            <person name="Kazmierczak K.M."/>
            <person name="Andrzejewski T.M."/>
            <person name="Davidsen T.M."/>
            <person name="Wayne K.J."/>
            <person name="Tettelin H."/>
            <person name="Glass J.I."/>
            <person name="Rusch D."/>
            <person name="Podicherti R."/>
            <person name="Tsui H.-C.T."/>
            <person name="Winkler M.E."/>
        </authorList>
    </citation>
    <scope>NUCLEOTIDE SEQUENCE</scope>
</reference>
<evidence type="ECO:0000256" key="4">
    <source>
        <dbReference type="ARBA" id="ARBA00022827"/>
    </source>
</evidence>
<dbReference type="GO" id="GO:0004489">
    <property type="term" value="F:methylenetetrahydrofolate reductase [NAD(P)H] activity"/>
    <property type="evidence" value="ECO:0007669"/>
    <property type="project" value="InterPro"/>
</dbReference>
<dbReference type="Pfam" id="PF02219">
    <property type="entry name" value="MTHFR"/>
    <property type="match status" value="1"/>
</dbReference>
<protein>
    <submittedName>
        <fullName evidence="6">Uncharacterized protein</fullName>
    </submittedName>
</protein>
<dbReference type="GO" id="GO:0006555">
    <property type="term" value="P:methionine metabolic process"/>
    <property type="evidence" value="ECO:0007669"/>
    <property type="project" value="InterPro"/>
</dbReference>
<keyword evidence="5" id="KW-0560">Oxidoreductase</keyword>
<comment type="cofactor">
    <cofactor evidence="1">
        <name>FAD</name>
        <dbReference type="ChEBI" id="CHEBI:57692"/>
    </cofactor>
</comment>
<sequence length="246" mass="27414">MGNVNFSLEVTTRTDLSSLPNLKDIYITFLPSSDYKDVIKQTRSLVSSGYNAIPHFPARSIVDQNMLRDYVDQVKDAGVNQVLIIGGDRDILGDYHCSLQLIETGLFDNFKIGIAGHPEGSPNMSDDVIEEAMKSKSKFADYIVTQWTQDTEALSNFISKAPLPVHVGLAGPASIKTLVKFAGFVGLKNTLNFAKKNASKIFDLLTIQTPDDVIQELKNKVENFHIYAFGGIKKTNEWLQKENYYV</sequence>
<comment type="pathway">
    <text evidence="2">One-carbon metabolism; tetrahydrofolate interconversion.</text>
</comment>
<dbReference type="InterPro" id="IPR003171">
    <property type="entry name" value="Mehydrof_redctse-like"/>
</dbReference>